<dbReference type="EMBL" id="PCGW01000001">
    <property type="protein sequence ID" value="PHO21540.1"/>
    <property type="molecule type" value="Genomic_DNA"/>
</dbReference>
<dbReference type="Proteomes" id="UP000323012">
    <property type="component" value="Unassembled WGS sequence"/>
</dbReference>
<dbReference type="Proteomes" id="UP000226080">
    <property type="component" value="Unassembled WGS sequence"/>
</dbReference>
<proteinExistence type="predicted"/>
<name>A0AB74N775_AGGAC</name>
<reference evidence="2 4" key="2">
    <citation type="submission" date="2019-08" db="EMBL/GenBank/DDBJ databases">
        <title>Whole genome sequencing of Aggregatibacter actinomycetemcomitans cultured from blood stream infections in Denmark reveals a novel phylogenetic lineage expressing serotype a membrane O polysaccharide.</title>
        <authorList>
            <person name="Nedergaard S."/>
            <person name="Kobel C.M."/>
            <person name="Nielsen M.B."/>
            <person name="Moeller R.T."/>
            <person name="Jensen A.B."/>
            <person name="Noerskov-Lauritsen N."/>
        </authorList>
    </citation>
    <scope>NUCLEOTIDE SEQUENCE [LARGE SCALE GENOMIC DNA]</scope>
    <source>
        <strain evidence="2 4">PN_563</strain>
    </source>
</reference>
<accession>A0AB74N775</accession>
<evidence type="ECO:0000313" key="2">
    <source>
        <dbReference type="EMBL" id="TYA39797.1"/>
    </source>
</evidence>
<dbReference type="EMBL" id="VSED01000002">
    <property type="protein sequence ID" value="TYA39797.1"/>
    <property type="molecule type" value="Genomic_DNA"/>
</dbReference>
<evidence type="ECO:0000313" key="4">
    <source>
        <dbReference type="Proteomes" id="UP000323012"/>
    </source>
</evidence>
<dbReference type="AlphaFoldDB" id="A0AB74N775"/>
<sequence>MGITSSVFAEGELLFFASPKKSNQKKGDPALPYFPCSIEFASRKFCKLASLKQYKISYKFNSTRAAKKGIQFLFPNKVRSFFQAFLSLKNYFKNHRTFNNAP</sequence>
<reference evidence="1 3" key="1">
    <citation type="submission" date="2017-10" db="EMBL/GenBank/DDBJ databases">
        <title>Draft genome sequences of Aggregatibacter actinomycetemcomitans strains 310a and 310b.</title>
        <authorList>
            <person name="May A.C."/>
            <person name="Ohta H."/>
            <person name="Maeda H."/>
            <person name="Kokeguchi S."/>
            <person name="Cugini C."/>
        </authorList>
    </citation>
    <scope>NUCLEOTIDE SEQUENCE [LARGE SCALE GENOMIC DNA]</scope>
    <source>
        <strain evidence="1 3">310b</strain>
    </source>
</reference>
<gene>
    <name evidence="1" type="ORF">CQR80_00120</name>
    <name evidence="2" type="ORF">FXB79_00935</name>
</gene>
<comment type="caution">
    <text evidence="2">The sequence shown here is derived from an EMBL/GenBank/DDBJ whole genome shotgun (WGS) entry which is preliminary data.</text>
</comment>
<organism evidence="2 4">
    <name type="scientific">Aggregatibacter actinomycetemcomitans</name>
    <name type="common">Actinobacillus actinomycetemcomitans</name>
    <name type="synonym">Haemophilus actinomycetemcomitans</name>
    <dbReference type="NCBI Taxonomy" id="714"/>
    <lineage>
        <taxon>Bacteria</taxon>
        <taxon>Pseudomonadati</taxon>
        <taxon>Pseudomonadota</taxon>
        <taxon>Gammaproteobacteria</taxon>
        <taxon>Pasteurellales</taxon>
        <taxon>Pasteurellaceae</taxon>
        <taxon>Aggregatibacter</taxon>
    </lineage>
</organism>
<keyword evidence="3" id="KW-1185">Reference proteome</keyword>
<evidence type="ECO:0000313" key="1">
    <source>
        <dbReference type="EMBL" id="PHO21540.1"/>
    </source>
</evidence>
<evidence type="ECO:0000313" key="3">
    <source>
        <dbReference type="Proteomes" id="UP000226080"/>
    </source>
</evidence>
<protein>
    <submittedName>
        <fullName evidence="2">Uncharacterized protein</fullName>
    </submittedName>
</protein>